<evidence type="ECO:0000256" key="5">
    <source>
        <dbReference type="ARBA" id="ARBA00012290"/>
    </source>
</evidence>
<dbReference type="GO" id="GO:0048040">
    <property type="term" value="F:UDP-glucuronate decarboxylase activity"/>
    <property type="evidence" value="ECO:0007669"/>
    <property type="project" value="UniProtKB-EC"/>
</dbReference>
<keyword evidence="11" id="KW-0333">Golgi apparatus</keyword>
<evidence type="ECO:0000256" key="6">
    <source>
        <dbReference type="ARBA" id="ARBA00022692"/>
    </source>
</evidence>
<reference evidence="15 16" key="2">
    <citation type="submission" date="2019-08" db="EMBL/GenBank/DDBJ databases">
        <authorList>
            <person name="Henke P."/>
        </authorList>
    </citation>
    <scope>NUCLEOTIDE SEQUENCE [LARGE SCALE GENOMIC DNA]</scope>
    <source>
        <strain evidence="15">Phe10_nw2017</strain>
    </source>
</reference>
<evidence type="ECO:0000256" key="3">
    <source>
        <dbReference type="ARBA" id="ARBA00005100"/>
    </source>
</evidence>
<comment type="cofactor">
    <cofactor evidence="1">
        <name>NAD(+)</name>
        <dbReference type="ChEBI" id="CHEBI:57540"/>
    </cofactor>
</comment>
<comment type="caution">
    <text evidence="15">The sequence shown here is derived from an EMBL/GenBank/DDBJ whole genome shotgun (WGS) entry which is preliminary data.</text>
</comment>
<evidence type="ECO:0000256" key="9">
    <source>
        <dbReference type="ARBA" id="ARBA00022989"/>
    </source>
</evidence>
<dbReference type="SUPFAM" id="SSF51735">
    <property type="entry name" value="NAD(P)-binding Rossmann-fold domains"/>
    <property type="match status" value="1"/>
</dbReference>
<keyword evidence="12" id="KW-0472">Membrane</keyword>
<keyword evidence="8" id="KW-0735">Signal-anchor</keyword>
<comment type="pathway">
    <text evidence="3">Nucleotide-sugar biosynthesis; UDP-alpha-D-xylose biosynthesis; UDP-alpha-D-xylose from UDP-alpha-D-glucuronate: step 1/1.</text>
</comment>
<dbReference type="EC" id="4.1.1.35" evidence="5"/>
<dbReference type="GO" id="GO:0033320">
    <property type="term" value="P:UDP-D-xylose biosynthetic process"/>
    <property type="evidence" value="ECO:0007669"/>
    <property type="project" value="UniProtKB-UniPathway"/>
</dbReference>
<evidence type="ECO:0000313" key="16">
    <source>
        <dbReference type="Proteomes" id="UP000321083"/>
    </source>
</evidence>
<dbReference type="Pfam" id="PF16363">
    <property type="entry name" value="GDP_Man_Dehyd"/>
    <property type="match status" value="1"/>
</dbReference>
<protein>
    <recommendedName>
        <fullName evidence="5">UDP-glucuronate decarboxylase</fullName>
        <ecNumber evidence="5">4.1.1.35</ecNumber>
    </recommendedName>
</protein>
<keyword evidence="7" id="KW-0210">Decarboxylase</keyword>
<gene>
    <name evidence="15" type="ORF">E3A20_15410</name>
</gene>
<evidence type="ECO:0000256" key="10">
    <source>
        <dbReference type="ARBA" id="ARBA00023027"/>
    </source>
</evidence>
<evidence type="ECO:0000256" key="4">
    <source>
        <dbReference type="ARBA" id="ARBA00007505"/>
    </source>
</evidence>
<keyword evidence="16" id="KW-1185">Reference proteome</keyword>
<sequence length="201" mass="23127">FFLASTSEVYGDPDVHPQPETYNGNVNPIGPRGVYDESKRFAEAITMAYHRKHKIDTRIIRIFNTYGPRMRADDGRVVCNFLTQALNDQPLTIYGDGTQTRSFQFVDDLVEGIVRLMGVEYNLPVNLGNPYEFTMQELAKKVINLTGSKSQIRYLPLPQDDPRRRRPDISRAKALLDWEPRINLDEGLKKSLDYFKCVLLK</sequence>
<dbReference type="InterPro" id="IPR016040">
    <property type="entry name" value="NAD(P)-bd_dom"/>
</dbReference>
<proteinExistence type="inferred from homology"/>
<accession>A0A5C6M8H6</accession>
<evidence type="ECO:0000313" key="15">
    <source>
        <dbReference type="EMBL" id="TWW09334.1"/>
    </source>
</evidence>
<feature type="domain" description="NAD(P)-binding" evidence="14">
    <location>
        <begin position="1"/>
        <end position="190"/>
    </location>
</feature>
<comment type="subcellular location">
    <subcellularLocation>
        <location evidence="2">Golgi apparatus</location>
        <location evidence="2">Golgi stack membrane</location>
        <topology evidence="2">Single-pass type II membrane protein</topology>
    </subcellularLocation>
</comment>
<dbReference type="PANTHER" id="PTHR43078:SF6">
    <property type="entry name" value="UDP-GLUCURONIC ACID DECARBOXYLASE 1"/>
    <property type="match status" value="1"/>
</dbReference>
<dbReference type="GO" id="GO:0042732">
    <property type="term" value="P:D-xylose metabolic process"/>
    <property type="evidence" value="ECO:0007669"/>
    <property type="project" value="InterPro"/>
</dbReference>
<dbReference type="Proteomes" id="UP000321083">
    <property type="component" value="Unassembled WGS sequence"/>
</dbReference>
<feature type="non-terminal residue" evidence="15">
    <location>
        <position position="1"/>
    </location>
</feature>
<dbReference type="UniPathway" id="UPA00796">
    <property type="reaction ID" value="UER00771"/>
</dbReference>
<evidence type="ECO:0000256" key="2">
    <source>
        <dbReference type="ARBA" id="ARBA00004447"/>
    </source>
</evidence>
<dbReference type="Gene3D" id="3.40.50.720">
    <property type="entry name" value="NAD(P)-binding Rossmann-like Domain"/>
    <property type="match status" value="1"/>
</dbReference>
<evidence type="ECO:0000259" key="14">
    <source>
        <dbReference type="Pfam" id="PF16363"/>
    </source>
</evidence>
<evidence type="ECO:0000256" key="11">
    <source>
        <dbReference type="ARBA" id="ARBA00023034"/>
    </source>
</evidence>
<dbReference type="AlphaFoldDB" id="A0A5C6M8H6"/>
<dbReference type="GO" id="GO:0070403">
    <property type="term" value="F:NAD+ binding"/>
    <property type="evidence" value="ECO:0007669"/>
    <property type="project" value="InterPro"/>
</dbReference>
<dbReference type="PANTHER" id="PTHR43078">
    <property type="entry name" value="UDP-GLUCURONIC ACID DECARBOXYLASE-RELATED"/>
    <property type="match status" value="1"/>
</dbReference>
<dbReference type="GO" id="GO:0005737">
    <property type="term" value="C:cytoplasm"/>
    <property type="evidence" value="ECO:0007669"/>
    <property type="project" value="TreeGrafter"/>
</dbReference>
<keyword evidence="13" id="KW-0456">Lyase</keyword>
<evidence type="ECO:0000256" key="1">
    <source>
        <dbReference type="ARBA" id="ARBA00001911"/>
    </source>
</evidence>
<evidence type="ECO:0000256" key="13">
    <source>
        <dbReference type="ARBA" id="ARBA00023239"/>
    </source>
</evidence>
<keyword evidence="6" id="KW-0812">Transmembrane</keyword>
<dbReference type="InterPro" id="IPR044516">
    <property type="entry name" value="UXS-like"/>
</dbReference>
<name>A0A5C6M8H6_9PLAN</name>
<dbReference type="EMBL" id="SRHE01000307">
    <property type="protein sequence ID" value="TWW09334.1"/>
    <property type="molecule type" value="Genomic_DNA"/>
</dbReference>
<dbReference type="InterPro" id="IPR036291">
    <property type="entry name" value="NAD(P)-bd_dom_sf"/>
</dbReference>
<keyword evidence="10" id="KW-0520">NAD</keyword>
<comment type="similarity">
    <text evidence="4">Belongs to the NAD(P)-dependent epimerase/dehydratase family. UDP-glucuronic acid decarboxylase subfamily.</text>
</comment>
<reference evidence="15 16" key="1">
    <citation type="submission" date="2019-08" db="EMBL/GenBank/DDBJ databases">
        <title>100 year-old enigma solved: identification of Planctomyces bekefii, the type genus and species of the phylum Planctomycetes.</title>
        <authorList>
            <person name="Svetlana D.N."/>
            <person name="Overmann J."/>
        </authorList>
    </citation>
    <scope>NUCLEOTIDE SEQUENCE [LARGE SCALE GENOMIC DNA]</scope>
    <source>
        <strain evidence="15">Phe10_nw2017</strain>
    </source>
</reference>
<organism evidence="15 16">
    <name type="scientific">Planctomyces bekefii</name>
    <dbReference type="NCBI Taxonomy" id="1653850"/>
    <lineage>
        <taxon>Bacteria</taxon>
        <taxon>Pseudomonadati</taxon>
        <taxon>Planctomycetota</taxon>
        <taxon>Planctomycetia</taxon>
        <taxon>Planctomycetales</taxon>
        <taxon>Planctomycetaceae</taxon>
        <taxon>Planctomyces</taxon>
    </lineage>
</organism>
<keyword evidence="9" id="KW-1133">Transmembrane helix</keyword>
<evidence type="ECO:0000256" key="12">
    <source>
        <dbReference type="ARBA" id="ARBA00023136"/>
    </source>
</evidence>
<evidence type="ECO:0000256" key="7">
    <source>
        <dbReference type="ARBA" id="ARBA00022793"/>
    </source>
</evidence>
<evidence type="ECO:0000256" key="8">
    <source>
        <dbReference type="ARBA" id="ARBA00022968"/>
    </source>
</evidence>